<dbReference type="PANTHER" id="PTHR12143:SF39">
    <property type="entry name" value="SECRETED PROTEIN"/>
    <property type="match status" value="1"/>
</dbReference>
<evidence type="ECO:0000256" key="3">
    <source>
        <dbReference type="ARBA" id="ARBA00022837"/>
    </source>
</evidence>
<feature type="domain" description="Glycosyl hydrolase family 92 N-terminal" evidence="6">
    <location>
        <begin position="28"/>
        <end position="268"/>
    </location>
</feature>
<reference evidence="7 8" key="1">
    <citation type="submission" date="2021-04" db="EMBL/GenBank/DDBJ databases">
        <title>Chitinophaga sp. nov., isolated from the rhizosphere soil.</title>
        <authorList>
            <person name="He S."/>
        </authorList>
    </citation>
    <scope>NUCLEOTIDE SEQUENCE [LARGE SCALE GENOMIC DNA]</scope>
    <source>
        <strain evidence="7 8">2R12</strain>
    </source>
</reference>
<dbReference type="EMBL" id="JAGTXB010000015">
    <property type="protein sequence ID" value="MBS0030516.1"/>
    <property type="molecule type" value="Genomic_DNA"/>
</dbReference>
<dbReference type="EC" id="3.2.1.-" evidence="7"/>
<dbReference type="Gene3D" id="2.70.98.10">
    <property type="match status" value="1"/>
</dbReference>
<evidence type="ECO:0000313" key="8">
    <source>
        <dbReference type="Proteomes" id="UP000676386"/>
    </source>
</evidence>
<dbReference type="Gene3D" id="1.20.1610.10">
    <property type="entry name" value="alpha-1,2-mannosidases domains"/>
    <property type="match status" value="1"/>
</dbReference>
<comment type="subunit">
    <text evidence="2">Monomer.</text>
</comment>
<dbReference type="InterPro" id="IPR041371">
    <property type="entry name" value="GH92_N"/>
</dbReference>
<dbReference type="Pfam" id="PF07971">
    <property type="entry name" value="Glyco_hydro_92"/>
    <property type="match status" value="1"/>
</dbReference>
<dbReference type="Proteomes" id="UP000676386">
    <property type="component" value="Unassembled WGS sequence"/>
</dbReference>
<dbReference type="NCBIfam" id="TIGR01180">
    <property type="entry name" value="aman2_put"/>
    <property type="match status" value="1"/>
</dbReference>
<sequence length="772" mass="87472">MKRILFLIIAFLFSGISFSQAIKEPVDYVDPFMGTSNSRWMLGPYATMPFGMIQLGPDNQGSNQGYNWMAGYEYAINSVDGFSHLHAWTMAGLRIMPATADLVFTNSSTDAPYKGANAGYHSRILKETEKASPGSYFVYLYDHEVQADMAVTTRCGLQRYTFPEKKESRILIDLLFPAEYDFTIKDARITKVSDTEIEGYAISATGGFNDYKLCFVLQFSKPFQSMNTWIDDKLKRNSNDVTGKGHIGAFVSYTTKKGEEIYVRSGVSLVSIEQARLNLKTEMEPFGWNLEAVQKNARDTWNKLLSTIAVKGGTEEDKKKFYTNLYRVFAAKQTWNDVNGKYVDAAENIQSVKYCKNIYGGDAFWNTYWNSNAVLSLIAPDVMENWAGTQLEMYEHTGWTCKGPAGIEYSGIMEGSHEIALMVAAFQKGIIKRKDVGLKLYEAARYMMTHEGKAVAGGWAGNPQLNDYMKFGYVPYERGKTNKALDYSFDDYCLAQLANALGKKDDYRYFTNRSRNYKNVFHPQLKFVVPKNAAGQWMPDYDEFSNNSFVEGNGWEYSFYVPHDVDGLVKLMGKDLFNKRLDNGFEKSVAYKFAAHALDRTTGERAEFYINQGNEINMQAAFLFNYSGKPWLTQKWSRSILDIFYGSTPYAAWEGDEDEGQMGAWFVMSAMGLFEMDGGCAVDPVMDISSPLFEEATLHFNHDYYSGKEFKIEAHNNSKKNIYIQSATLNGKPLMQAKIRFKDIVRGGKLVLEMGEEPNINWGTAETRNAND</sequence>
<dbReference type="Pfam" id="PF17678">
    <property type="entry name" value="Glyco_hydro_92N"/>
    <property type="match status" value="1"/>
</dbReference>
<dbReference type="PANTHER" id="PTHR12143">
    <property type="entry name" value="PEPTIDE N-GLYCANASE PNGASE -RELATED"/>
    <property type="match status" value="1"/>
</dbReference>
<name>A0ABS5J626_9BACT</name>
<keyword evidence="8" id="KW-1185">Reference proteome</keyword>
<dbReference type="RefSeq" id="WP_211975657.1">
    <property type="nucleotide sequence ID" value="NZ_CBFHAM010000043.1"/>
</dbReference>
<dbReference type="Gene3D" id="3.30.2080.10">
    <property type="entry name" value="GH92 mannosidase domain"/>
    <property type="match status" value="1"/>
</dbReference>
<feature type="domain" description="Glycosyl hydrolase family 92" evidence="5">
    <location>
        <begin position="274"/>
        <end position="756"/>
    </location>
</feature>
<feature type="signal peptide" evidence="4">
    <location>
        <begin position="1"/>
        <end position="21"/>
    </location>
</feature>
<proteinExistence type="predicted"/>
<evidence type="ECO:0000313" key="7">
    <source>
        <dbReference type="EMBL" id="MBS0030516.1"/>
    </source>
</evidence>
<dbReference type="InterPro" id="IPR012939">
    <property type="entry name" value="Glyco_hydro_92"/>
</dbReference>
<dbReference type="InterPro" id="IPR005887">
    <property type="entry name" value="GH92_a_mannosidase_put"/>
</dbReference>
<keyword evidence="7" id="KW-0378">Hydrolase</keyword>
<dbReference type="Gene3D" id="1.20.1050.60">
    <property type="entry name" value="alpha-1,2-mannosidase"/>
    <property type="match status" value="1"/>
</dbReference>
<comment type="caution">
    <text evidence="7">The sequence shown here is derived from an EMBL/GenBank/DDBJ whole genome shotgun (WGS) entry which is preliminary data.</text>
</comment>
<keyword evidence="3" id="KW-0106">Calcium</keyword>
<evidence type="ECO:0000256" key="2">
    <source>
        <dbReference type="ARBA" id="ARBA00011245"/>
    </source>
</evidence>
<organism evidence="7 8">
    <name type="scientific">Chitinophaga hostae</name>
    <dbReference type="NCBI Taxonomy" id="2831022"/>
    <lineage>
        <taxon>Bacteria</taxon>
        <taxon>Pseudomonadati</taxon>
        <taxon>Bacteroidota</taxon>
        <taxon>Chitinophagia</taxon>
        <taxon>Chitinophagales</taxon>
        <taxon>Chitinophagaceae</taxon>
        <taxon>Chitinophaga</taxon>
    </lineage>
</organism>
<comment type="cofactor">
    <cofactor evidence="1">
        <name>Ca(2+)</name>
        <dbReference type="ChEBI" id="CHEBI:29108"/>
    </cofactor>
</comment>
<keyword evidence="4" id="KW-0732">Signal</keyword>
<protein>
    <submittedName>
        <fullName evidence="7">GH92 family glycosyl hydrolase</fullName>
        <ecNumber evidence="7">3.2.1.-</ecNumber>
    </submittedName>
</protein>
<dbReference type="SUPFAM" id="SSF48208">
    <property type="entry name" value="Six-hairpin glycosidases"/>
    <property type="match status" value="1"/>
</dbReference>
<accession>A0ABS5J626</accession>
<keyword evidence="7" id="KW-0326">Glycosidase</keyword>
<evidence type="ECO:0000256" key="1">
    <source>
        <dbReference type="ARBA" id="ARBA00001913"/>
    </source>
</evidence>
<dbReference type="InterPro" id="IPR014718">
    <property type="entry name" value="GH-type_carb-bd"/>
</dbReference>
<dbReference type="GO" id="GO:0016798">
    <property type="term" value="F:hydrolase activity, acting on glycosyl bonds"/>
    <property type="evidence" value="ECO:0007669"/>
    <property type="project" value="UniProtKB-KW"/>
</dbReference>
<evidence type="ECO:0000259" key="6">
    <source>
        <dbReference type="Pfam" id="PF17678"/>
    </source>
</evidence>
<evidence type="ECO:0000259" key="5">
    <source>
        <dbReference type="Pfam" id="PF07971"/>
    </source>
</evidence>
<feature type="chain" id="PRO_5047015941" evidence="4">
    <location>
        <begin position="22"/>
        <end position="772"/>
    </location>
</feature>
<dbReference type="InterPro" id="IPR008928">
    <property type="entry name" value="6-hairpin_glycosidase_sf"/>
</dbReference>
<dbReference type="InterPro" id="IPR050883">
    <property type="entry name" value="PNGase"/>
</dbReference>
<gene>
    <name evidence="7" type="ORF">KE626_24530</name>
</gene>
<evidence type="ECO:0000256" key="4">
    <source>
        <dbReference type="SAM" id="SignalP"/>
    </source>
</evidence>